<name>A0A815GJS3_9BILA</name>
<dbReference type="PANTHER" id="PTHR42535:SF2">
    <property type="entry name" value="CHROMOSOME UNDETERMINED SCAFFOLD_146, WHOLE GENOME SHOTGUN SEQUENCE"/>
    <property type="match status" value="1"/>
</dbReference>
<evidence type="ECO:0000313" key="3">
    <source>
        <dbReference type="Proteomes" id="UP000663889"/>
    </source>
</evidence>
<evidence type="ECO:0000256" key="1">
    <source>
        <dbReference type="SAM" id="Phobius"/>
    </source>
</evidence>
<evidence type="ECO:0008006" key="4">
    <source>
        <dbReference type="Google" id="ProtNLM"/>
    </source>
</evidence>
<protein>
    <recommendedName>
        <fullName evidence="4">LamG-like jellyroll fold domain-containing protein</fullName>
    </recommendedName>
</protein>
<comment type="caution">
    <text evidence="2">The sequence shown here is derived from an EMBL/GenBank/DDBJ whole genome shotgun (WGS) entry which is preliminary data.</text>
</comment>
<dbReference type="Proteomes" id="UP000663889">
    <property type="component" value="Unassembled WGS sequence"/>
</dbReference>
<proteinExistence type="predicted"/>
<keyword evidence="1" id="KW-0472">Membrane</keyword>
<gene>
    <name evidence="2" type="ORF">SEV965_LOCUS28332</name>
</gene>
<feature type="transmembrane region" description="Helical" evidence="1">
    <location>
        <begin position="20"/>
        <end position="42"/>
    </location>
</feature>
<dbReference type="Pfam" id="PF13385">
    <property type="entry name" value="Laminin_G_3"/>
    <property type="match status" value="2"/>
</dbReference>
<organism evidence="2 3">
    <name type="scientific">Rotaria sordida</name>
    <dbReference type="NCBI Taxonomy" id="392033"/>
    <lineage>
        <taxon>Eukaryota</taxon>
        <taxon>Metazoa</taxon>
        <taxon>Spiralia</taxon>
        <taxon>Gnathifera</taxon>
        <taxon>Rotifera</taxon>
        <taxon>Eurotatoria</taxon>
        <taxon>Bdelloidea</taxon>
        <taxon>Philodinida</taxon>
        <taxon>Philodinidae</taxon>
        <taxon>Rotaria</taxon>
    </lineage>
</organism>
<keyword evidence="1" id="KW-0812">Transmembrane</keyword>
<dbReference type="PANTHER" id="PTHR42535">
    <property type="entry name" value="OOKINETE PROTEIN, PUTATIVE-RELATED"/>
    <property type="match status" value="1"/>
</dbReference>
<dbReference type="InterPro" id="IPR013320">
    <property type="entry name" value="ConA-like_dom_sf"/>
</dbReference>
<dbReference type="Gene3D" id="2.60.120.200">
    <property type="match status" value="2"/>
</dbReference>
<sequence>MLLTGIYKKYICCRCSLIRIAICVFTIFILLSGFAALIVALYNIKPNTTTTNESIISTTTSTTLTMSSSLTTTTSTNTTTTTTATICGSSCLNQSWIDSSGVIAFWKFENSFADSTNIYNGTPSSQAPTFVSGYVGQAASFNATAKQSIYTSFIPLSNVSFTLDAWIEQNGEPNPTDYSIVGLCLSTTTDNCLHISIRSKKYYFGFYGDDLQSSATMPLNYWVHVAFVFDVTTRKQMIYVNGFLDQQRTASGTLKLTSRNFTIGTNLLVRLPNNTFQGYIDQLSINARSKSSCEILEIATLAAHFKFDVTSPLSDSGPNSMISTASNYLIISGYKNQAISFSGASTSYYQVSSFTSFGITNQSFSITFWIQPQILSGTIVHLSTSSLGTGSQCFPLLGFTSNRTIIAQILTKNNTVVSITGPILSVSSSWIAVGLTWSQTNGLKLYINKTLVNSMIASTFLASKTTSNYLTLGNCLNGCSGCFNGSIDAVGPFTGAIDDWRIYSRELSSNDICTLYSY</sequence>
<reference evidence="2" key="1">
    <citation type="submission" date="2021-02" db="EMBL/GenBank/DDBJ databases">
        <authorList>
            <person name="Nowell W R."/>
        </authorList>
    </citation>
    <scope>NUCLEOTIDE SEQUENCE</scope>
</reference>
<keyword evidence="1" id="KW-1133">Transmembrane helix</keyword>
<dbReference type="SUPFAM" id="SSF49899">
    <property type="entry name" value="Concanavalin A-like lectins/glucanases"/>
    <property type="match status" value="2"/>
</dbReference>
<evidence type="ECO:0000313" key="2">
    <source>
        <dbReference type="EMBL" id="CAF1340774.1"/>
    </source>
</evidence>
<dbReference type="AlphaFoldDB" id="A0A815GJS3"/>
<accession>A0A815GJS3</accession>
<dbReference type="EMBL" id="CAJNOU010002677">
    <property type="protein sequence ID" value="CAF1340774.1"/>
    <property type="molecule type" value="Genomic_DNA"/>
</dbReference>